<feature type="signal peptide" evidence="2">
    <location>
        <begin position="1"/>
        <end position="21"/>
    </location>
</feature>
<evidence type="ECO:0000256" key="2">
    <source>
        <dbReference type="SAM" id="SignalP"/>
    </source>
</evidence>
<accession>A0A9P6CBQ4</accession>
<sequence>MPPSTLCLTSLGLVIWSIVLGCASGSAGASGTWALSFGLGFLAAVEASSALNKARLRVFKGSGEEWRKPLRMVGSLERVAGGIGVVVVLGWRWCWRLLVGRCWMWSVMMRR</sequence>
<comment type="caution">
    <text evidence="3">The sequence shown here is derived from an EMBL/GenBank/DDBJ whole genome shotgun (WGS) entry which is preliminary data.</text>
</comment>
<keyword evidence="4" id="KW-1185">Reference proteome</keyword>
<gene>
    <name evidence="3" type="ORF">BDZ94DRAFT_1242361</name>
</gene>
<dbReference type="EMBL" id="MU150816">
    <property type="protein sequence ID" value="KAF9455288.1"/>
    <property type="molecule type" value="Genomic_DNA"/>
</dbReference>
<name>A0A9P6CBQ4_9AGAR</name>
<dbReference type="AlphaFoldDB" id="A0A9P6CBQ4"/>
<keyword evidence="1" id="KW-0472">Membrane</keyword>
<feature type="chain" id="PRO_5040500182" evidence="2">
    <location>
        <begin position="22"/>
        <end position="111"/>
    </location>
</feature>
<keyword evidence="2" id="KW-0732">Signal</keyword>
<keyword evidence="1" id="KW-0812">Transmembrane</keyword>
<organism evidence="3 4">
    <name type="scientific">Collybia nuda</name>
    <dbReference type="NCBI Taxonomy" id="64659"/>
    <lineage>
        <taxon>Eukaryota</taxon>
        <taxon>Fungi</taxon>
        <taxon>Dikarya</taxon>
        <taxon>Basidiomycota</taxon>
        <taxon>Agaricomycotina</taxon>
        <taxon>Agaricomycetes</taxon>
        <taxon>Agaricomycetidae</taxon>
        <taxon>Agaricales</taxon>
        <taxon>Tricholomatineae</taxon>
        <taxon>Clitocybaceae</taxon>
        <taxon>Collybia</taxon>
    </lineage>
</organism>
<evidence type="ECO:0000256" key="1">
    <source>
        <dbReference type="SAM" id="Phobius"/>
    </source>
</evidence>
<proteinExistence type="predicted"/>
<evidence type="ECO:0000313" key="4">
    <source>
        <dbReference type="Proteomes" id="UP000807353"/>
    </source>
</evidence>
<protein>
    <submittedName>
        <fullName evidence="3">Uncharacterized protein</fullName>
    </submittedName>
</protein>
<evidence type="ECO:0000313" key="3">
    <source>
        <dbReference type="EMBL" id="KAF9455288.1"/>
    </source>
</evidence>
<feature type="transmembrane region" description="Helical" evidence="1">
    <location>
        <begin position="72"/>
        <end position="91"/>
    </location>
</feature>
<keyword evidence="1" id="KW-1133">Transmembrane helix</keyword>
<dbReference type="Proteomes" id="UP000807353">
    <property type="component" value="Unassembled WGS sequence"/>
</dbReference>
<reference evidence="3" key="1">
    <citation type="submission" date="2020-11" db="EMBL/GenBank/DDBJ databases">
        <authorList>
            <consortium name="DOE Joint Genome Institute"/>
            <person name="Ahrendt S."/>
            <person name="Riley R."/>
            <person name="Andreopoulos W."/>
            <person name="Labutti K."/>
            <person name="Pangilinan J."/>
            <person name="Ruiz-Duenas F.J."/>
            <person name="Barrasa J.M."/>
            <person name="Sanchez-Garcia M."/>
            <person name="Camarero S."/>
            <person name="Miyauchi S."/>
            <person name="Serrano A."/>
            <person name="Linde D."/>
            <person name="Babiker R."/>
            <person name="Drula E."/>
            <person name="Ayuso-Fernandez I."/>
            <person name="Pacheco R."/>
            <person name="Padilla G."/>
            <person name="Ferreira P."/>
            <person name="Barriuso J."/>
            <person name="Kellner H."/>
            <person name="Castanera R."/>
            <person name="Alfaro M."/>
            <person name="Ramirez L."/>
            <person name="Pisabarro A.G."/>
            <person name="Kuo A."/>
            <person name="Tritt A."/>
            <person name="Lipzen A."/>
            <person name="He G."/>
            <person name="Yan M."/>
            <person name="Ng V."/>
            <person name="Cullen D."/>
            <person name="Martin F."/>
            <person name="Rosso M.-N."/>
            <person name="Henrissat B."/>
            <person name="Hibbett D."/>
            <person name="Martinez A.T."/>
            <person name="Grigoriev I.V."/>
        </authorList>
    </citation>
    <scope>NUCLEOTIDE SEQUENCE</scope>
    <source>
        <strain evidence="3">CBS 247.69</strain>
    </source>
</reference>